<evidence type="ECO:0000256" key="2">
    <source>
        <dbReference type="ARBA" id="ARBA00001966"/>
    </source>
</evidence>
<comment type="cofactor">
    <cofactor evidence="2">
        <name>[4Fe-4S] cluster</name>
        <dbReference type="ChEBI" id="CHEBI:49883"/>
    </cofactor>
</comment>
<dbReference type="InterPro" id="IPR058240">
    <property type="entry name" value="rSAM_sf"/>
</dbReference>
<dbReference type="AlphaFoldDB" id="A0A8J6YJV2"/>
<feature type="domain" description="Radical SAM core" evidence="10">
    <location>
        <begin position="109"/>
        <end position="264"/>
    </location>
</feature>
<dbReference type="Gene3D" id="3.20.20.70">
    <property type="entry name" value="Aldolase class I"/>
    <property type="match status" value="1"/>
</dbReference>
<evidence type="ECO:0000313" key="11">
    <source>
        <dbReference type="EMBL" id="MBE1237731.1"/>
    </source>
</evidence>
<evidence type="ECO:0000256" key="8">
    <source>
        <dbReference type="ARBA" id="ARBA00023004"/>
    </source>
</evidence>
<keyword evidence="9" id="KW-0411">Iron-sulfur</keyword>
<dbReference type="GO" id="GO:0046872">
    <property type="term" value="F:metal ion binding"/>
    <property type="evidence" value="ECO:0007669"/>
    <property type="project" value="UniProtKB-KW"/>
</dbReference>
<dbReference type="Proteomes" id="UP000631034">
    <property type="component" value="Unassembled WGS sequence"/>
</dbReference>
<reference evidence="11" key="1">
    <citation type="submission" date="2020-10" db="EMBL/GenBank/DDBJ databases">
        <title>Genome sequence of the unusual species of purple photosynthetic bacteria, Phaeovibrio sulfidiphilus DSM 23193, type strain.</title>
        <authorList>
            <person name="Kyndt J.A."/>
            <person name="Meyer T.E."/>
        </authorList>
    </citation>
    <scope>NUCLEOTIDE SEQUENCE</scope>
    <source>
        <strain evidence="11">DSM 23193</strain>
    </source>
</reference>
<evidence type="ECO:0000256" key="3">
    <source>
        <dbReference type="ARBA" id="ARBA00008703"/>
    </source>
</evidence>
<sequence length="382" mass="42819">MSHSLSPVPPPAASGPDGSVFSAYDRLCEQEGLLPVKVTPFYQRKVEQEVAALGHREGPLYRLVYPTPERLALRVPGERVDFVRDRAGLASGGQQAVMQKYPDRLLFLPTEQCAAHCQYCLRQNLLNELRDDSARDLDLKLEALRACLEARPKVREVIISGGDPLTLPVEALIRVLDFVAHDCRVPRVRLHTRAIAYAPTLFERPGLADALARTRTRVVLHLVHPYEICTRVAETIGMLRDAGVRLYNQFPLLRRVNDHTEVLVEHLELLDDLGVRNLSIFAPDPVTWSASFRLPLARIAALMDELNASTPSWINATRFVFDTPIGKVAREDMRSNDVEGGFAVFEREGRSVTYPDFPAEHDRPGDIATLLWKGPRALQTGR</sequence>
<dbReference type="SFLD" id="SFLDS00029">
    <property type="entry name" value="Radical_SAM"/>
    <property type="match status" value="1"/>
</dbReference>
<evidence type="ECO:0000256" key="9">
    <source>
        <dbReference type="ARBA" id="ARBA00023014"/>
    </source>
</evidence>
<comment type="caution">
    <text evidence="11">The sequence shown here is derived from an EMBL/GenBank/DDBJ whole genome shotgun (WGS) entry which is preliminary data.</text>
</comment>
<comment type="similarity">
    <text evidence="3">Belongs to the radical SAM superfamily. KamA family.</text>
</comment>
<dbReference type="GO" id="GO:0051539">
    <property type="term" value="F:4 iron, 4 sulfur cluster binding"/>
    <property type="evidence" value="ECO:0007669"/>
    <property type="project" value="UniProtKB-KW"/>
</dbReference>
<evidence type="ECO:0000256" key="7">
    <source>
        <dbReference type="ARBA" id="ARBA00022898"/>
    </source>
</evidence>
<dbReference type="InterPro" id="IPR013785">
    <property type="entry name" value="Aldolase_TIM"/>
</dbReference>
<dbReference type="RefSeq" id="WP_192534731.1">
    <property type="nucleotide sequence ID" value="NZ_JACZHT010000006.1"/>
</dbReference>
<dbReference type="InterPro" id="IPR007197">
    <property type="entry name" value="rSAM"/>
</dbReference>
<keyword evidence="6" id="KW-0479">Metal-binding</keyword>
<dbReference type="CDD" id="cd01335">
    <property type="entry name" value="Radical_SAM"/>
    <property type="match status" value="1"/>
</dbReference>
<evidence type="ECO:0000256" key="4">
    <source>
        <dbReference type="ARBA" id="ARBA00022485"/>
    </source>
</evidence>
<dbReference type="SUPFAM" id="SSF102114">
    <property type="entry name" value="Radical SAM enzymes"/>
    <property type="match status" value="1"/>
</dbReference>
<evidence type="ECO:0000256" key="1">
    <source>
        <dbReference type="ARBA" id="ARBA00001933"/>
    </source>
</evidence>
<keyword evidence="4" id="KW-0004">4Fe-4S</keyword>
<evidence type="ECO:0000256" key="6">
    <source>
        <dbReference type="ARBA" id="ARBA00022723"/>
    </source>
</evidence>
<evidence type="ECO:0000313" key="12">
    <source>
        <dbReference type="Proteomes" id="UP000631034"/>
    </source>
</evidence>
<organism evidence="11 12">
    <name type="scientific">Phaeovibrio sulfidiphilus</name>
    <dbReference type="NCBI Taxonomy" id="1220600"/>
    <lineage>
        <taxon>Bacteria</taxon>
        <taxon>Pseudomonadati</taxon>
        <taxon>Pseudomonadota</taxon>
        <taxon>Alphaproteobacteria</taxon>
        <taxon>Rhodospirillales</taxon>
        <taxon>Rhodospirillaceae</taxon>
        <taxon>Phaeovibrio</taxon>
    </lineage>
</organism>
<proteinExistence type="inferred from homology"/>
<name>A0A8J6YJV2_9PROT</name>
<dbReference type="PANTHER" id="PTHR30538">
    <property type="entry name" value="LYSINE 2,3-AMINOMUTASE-RELATED"/>
    <property type="match status" value="1"/>
</dbReference>
<protein>
    <submittedName>
        <fullName evidence="11">Radical SAM protein</fullName>
    </submittedName>
</protein>
<evidence type="ECO:0000259" key="10">
    <source>
        <dbReference type="Pfam" id="PF04055"/>
    </source>
</evidence>
<comment type="cofactor">
    <cofactor evidence="1">
        <name>pyridoxal 5'-phosphate</name>
        <dbReference type="ChEBI" id="CHEBI:597326"/>
    </cofactor>
</comment>
<dbReference type="GO" id="GO:0003824">
    <property type="term" value="F:catalytic activity"/>
    <property type="evidence" value="ECO:0007669"/>
    <property type="project" value="InterPro"/>
</dbReference>
<gene>
    <name evidence="11" type="ORF">IHV25_08730</name>
</gene>
<keyword evidence="12" id="KW-1185">Reference proteome</keyword>
<dbReference type="EMBL" id="JACZHT010000006">
    <property type="protein sequence ID" value="MBE1237731.1"/>
    <property type="molecule type" value="Genomic_DNA"/>
</dbReference>
<accession>A0A8J6YJV2</accession>
<keyword evidence="5" id="KW-0949">S-adenosyl-L-methionine</keyword>
<dbReference type="Pfam" id="PF04055">
    <property type="entry name" value="Radical_SAM"/>
    <property type="match status" value="1"/>
</dbReference>
<dbReference type="InterPro" id="IPR003739">
    <property type="entry name" value="Lys_aminomutase/Glu_NH3_mut"/>
</dbReference>
<dbReference type="PANTHER" id="PTHR30538:SF0">
    <property type="entry name" value="L-LYSINE 2,3-AMINOMUTASE AQ_1632-RELATED"/>
    <property type="match status" value="1"/>
</dbReference>
<keyword evidence="8" id="KW-0408">Iron</keyword>
<keyword evidence="7" id="KW-0663">Pyridoxal phosphate</keyword>
<evidence type="ECO:0000256" key="5">
    <source>
        <dbReference type="ARBA" id="ARBA00022691"/>
    </source>
</evidence>